<dbReference type="InterPro" id="IPR017901">
    <property type="entry name" value="C-CAP_CF_C-like"/>
</dbReference>
<evidence type="ECO:0000256" key="7">
    <source>
        <dbReference type="ARBA" id="ARBA00022741"/>
    </source>
</evidence>
<dbReference type="WBParaSite" id="MCU_005843-RA">
    <property type="protein sequence ID" value="MCU_005843-RA"/>
    <property type="gene ID" value="MCU_005843"/>
</dbReference>
<evidence type="ECO:0000256" key="10">
    <source>
        <dbReference type="ARBA" id="ARBA00023139"/>
    </source>
</evidence>
<dbReference type="InterPro" id="IPR036850">
    <property type="entry name" value="NDK-like_dom_sf"/>
</dbReference>
<dbReference type="InterPro" id="IPR016098">
    <property type="entry name" value="CAP/MinC_C"/>
</dbReference>
<evidence type="ECO:0000256" key="5">
    <source>
        <dbReference type="ARBA" id="ARBA00022475"/>
    </source>
</evidence>
<dbReference type="PANTHER" id="PTHR15440:SF0">
    <property type="entry name" value="PROTEIN XRP2"/>
    <property type="match status" value="1"/>
</dbReference>
<dbReference type="Gene3D" id="3.30.70.141">
    <property type="entry name" value="Nucleoside diphosphate kinase-like domain"/>
    <property type="match status" value="1"/>
</dbReference>
<evidence type="ECO:0000259" key="12">
    <source>
        <dbReference type="PROSITE" id="PS51329"/>
    </source>
</evidence>
<dbReference type="InterPro" id="IPR012945">
    <property type="entry name" value="Tubulin-bd_cofactor_C_dom"/>
</dbReference>
<keyword evidence="5" id="KW-1003">Cell membrane</keyword>
<dbReference type="AlphaFoldDB" id="A0A5K3FA17"/>
<dbReference type="InterPro" id="IPR006599">
    <property type="entry name" value="CARP_motif"/>
</dbReference>
<dbReference type="InterPro" id="IPR039093">
    <property type="entry name" value="XRP2"/>
</dbReference>
<accession>A0A5K3FA17</accession>
<keyword evidence="8" id="KW-0342">GTP-binding</keyword>
<dbReference type="GO" id="GO:0005929">
    <property type="term" value="C:cilium"/>
    <property type="evidence" value="ECO:0007669"/>
    <property type="project" value="TreeGrafter"/>
</dbReference>
<evidence type="ECO:0000256" key="1">
    <source>
        <dbReference type="ARBA" id="ARBA00004342"/>
    </source>
</evidence>
<dbReference type="PANTHER" id="PTHR15440">
    <property type="entry name" value="XRP2 PROTEIN"/>
    <property type="match status" value="1"/>
</dbReference>
<organism evidence="13">
    <name type="scientific">Mesocestoides corti</name>
    <name type="common">Flatworm</name>
    <dbReference type="NCBI Taxonomy" id="53468"/>
    <lineage>
        <taxon>Eukaryota</taxon>
        <taxon>Metazoa</taxon>
        <taxon>Spiralia</taxon>
        <taxon>Lophotrochozoa</taxon>
        <taxon>Platyhelminthes</taxon>
        <taxon>Cestoda</taxon>
        <taxon>Eucestoda</taxon>
        <taxon>Cyclophyllidea</taxon>
        <taxon>Mesocestoididae</taxon>
        <taxon>Mesocestoides</taxon>
    </lineage>
</organism>
<dbReference type="GO" id="GO:0005525">
    <property type="term" value="F:GTP binding"/>
    <property type="evidence" value="ECO:0007669"/>
    <property type="project" value="UniProtKB-KW"/>
</dbReference>
<evidence type="ECO:0000256" key="3">
    <source>
        <dbReference type="ARBA" id="ARBA00015771"/>
    </source>
</evidence>
<evidence type="ECO:0000256" key="9">
    <source>
        <dbReference type="ARBA" id="ARBA00023136"/>
    </source>
</evidence>
<keyword evidence="6" id="KW-0519">Myristate</keyword>
<dbReference type="GO" id="GO:0005096">
    <property type="term" value="F:GTPase activator activity"/>
    <property type="evidence" value="ECO:0007669"/>
    <property type="project" value="UniProtKB-KW"/>
</dbReference>
<comment type="subcellular location">
    <subcellularLocation>
        <location evidence="1">Cell membrane</location>
        <topology evidence="1">Lipid-anchor</topology>
        <orientation evidence="1">Cytoplasmic side</orientation>
    </subcellularLocation>
</comment>
<name>A0A5K3FA17_MESCO</name>
<dbReference type="GO" id="GO:0006892">
    <property type="term" value="P:post-Golgi vesicle-mediated transport"/>
    <property type="evidence" value="ECO:0007669"/>
    <property type="project" value="TreeGrafter"/>
</dbReference>
<protein>
    <recommendedName>
        <fullName evidence="3">Protein XRP2</fullName>
    </recommendedName>
</protein>
<keyword evidence="9" id="KW-0472">Membrane</keyword>
<keyword evidence="11" id="KW-0449">Lipoprotein</keyword>
<evidence type="ECO:0000256" key="2">
    <source>
        <dbReference type="ARBA" id="ARBA00008848"/>
    </source>
</evidence>
<comment type="similarity">
    <text evidence="2">Belongs to the TBCC family.</text>
</comment>
<keyword evidence="10" id="KW-0564">Palmitate</keyword>
<evidence type="ECO:0000256" key="11">
    <source>
        <dbReference type="ARBA" id="ARBA00023288"/>
    </source>
</evidence>
<evidence type="ECO:0000313" key="13">
    <source>
        <dbReference type="WBParaSite" id="MCU_005843-RA"/>
    </source>
</evidence>
<dbReference type="InterPro" id="IPR036223">
    <property type="entry name" value="CAP_C_sf"/>
</dbReference>
<dbReference type="Pfam" id="PF07986">
    <property type="entry name" value="TBCC"/>
    <property type="match status" value="1"/>
</dbReference>
<keyword evidence="4" id="KW-0343">GTPase activation</keyword>
<evidence type="ECO:0000256" key="4">
    <source>
        <dbReference type="ARBA" id="ARBA00022468"/>
    </source>
</evidence>
<evidence type="ECO:0000256" key="6">
    <source>
        <dbReference type="ARBA" id="ARBA00022707"/>
    </source>
</evidence>
<dbReference type="PROSITE" id="PS51329">
    <property type="entry name" value="C_CAP_COFACTOR_C"/>
    <property type="match status" value="1"/>
</dbReference>
<keyword evidence="7" id="KW-0547">Nucleotide-binding</keyword>
<sequence>MGSNFSQLYLHNKKKVVVKGKAGHYSWETRNKVESDNSTIADRVGTICGRLPGTINGQQFRIRNCKDVFIYVYNHVNTVTVDDCVNCTVVIGAVQTSLFIRDCEDCNVLAACKQYRIRGCKNIASFVACGSEPIIESSSSIHFAPFQLFYPELIDQFKAAGLNPFNCSYSSVHDFTPKATASPNYDFFPTSEDIAKRILLPNDLASKFSLSSARENAELEPSELLDQLKATRATLDPDLSIVPTVFAALLIDHARTTGDFALIGLFYHSGVEDNARALIKTLLSQSVFLVRTRCAKYSPEDLTRIFGDSTLAAHSRLGPIISLQFHGPARTVGDICQMAVDDLVRMKSIRPPTLLHVTQDSVTASRQAEMLVHFPLSRS</sequence>
<dbReference type="SMART" id="SM00673">
    <property type="entry name" value="CARP"/>
    <property type="match status" value="2"/>
</dbReference>
<reference evidence="13" key="1">
    <citation type="submission" date="2019-11" db="UniProtKB">
        <authorList>
            <consortium name="WormBaseParasite"/>
        </authorList>
    </citation>
    <scope>IDENTIFICATION</scope>
</reference>
<dbReference type="GO" id="GO:1990075">
    <property type="term" value="C:periciliary membrane compartment"/>
    <property type="evidence" value="ECO:0007669"/>
    <property type="project" value="TreeGrafter"/>
</dbReference>
<dbReference type="Gene3D" id="2.160.20.70">
    <property type="match status" value="1"/>
</dbReference>
<dbReference type="PIRSF" id="PIRSF037947">
    <property type="entry name" value="Protein_XRP2"/>
    <property type="match status" value="1"/>
</dbReference>
<dbReference type="SUPFAM" id="SSF69340">
    <property type="entry name" value="C-terminal domain of adenylylcyclase associated protein"/>
    <property type="match status" value="1"/>
</dbReference>
<feature type="domain" description="C-CAP/cofactor C-like" evidence="12">
    <location>
        <begin position="23"/>
        <end position="177"/>
    </location>
</feature>
<evidence type="ECO:0000256" key="8">
    <source>
        <dbReference type="ARBA" id="ARBA00023134"/>
    </source>
</evidence>
<proteinExistence type="inferred from homology"/>